<dbReference type="InterPro" id="IPR035451">
    <property type="entry name" value="Ada-like_dom_sf"/>
</dbReference>
<accession>H8FWU8</accession>
<dbReference type="Gene3D" id="3.40.10.10">
    <property type="entry name" value="DNA Methylphosphotriester Repair Domain"/>
    <property type="match status" value="1"/>
</dbReference>
<keyword evidence="2" id="KW-1185">Reference proteome</keyword>
<protein>
    <submittedName>
        <fullName evidence="1">Uncharacterized protein</fullName>
    </submittedName>
</protein>
<dbReference type="AlphaFoldDB" id="H8FWU8"/>
<comment type="caution">
    <text evidence="1">The sequence shown here is derived from an EMBL/GenBank/DDBJ whole genome shotgun (WGS) entry which is preliminary data.</text>
</comment>
<dbReference type="Proteomes" id="UP000004169">
    <property type="component" value="Unassembled WGS sequence"/>
</dbReference>
<proteinExistence type="predicted"/>
<organism evidence="1 2">
    <name type="scientific">Magnetospirillum molischianum DSM 120</name>
    <dbReference type="NCBI Taxonomy" id="1150626"/>
    <lineage>
        <taxon>Bacteria</taxon>
        <taxon>Pseudomonadati</taxon>
        <taxon>Pseudomonadota</taxon>
        <taxon>Alphaproteobacteria</taxon>
        <taxon>Rhodospirillales</taxon>
        <taxon>Rhodospirillaceae</taxon>
        <taxon>Magnetospirillum</taxon>
    </lineage>
</organism>
<sequence length="82" mass="9374">MLNDQHKTYKAFSGKKMRKHFPHVTPPDRWIRLFPFSGNAKTHTLHRYGCANIEKIAENNRVGFDCLSEAAAQGYTFAQCCA</sequence>
<evidence type="ECO:0000313" key="2">
    <source>
        <dbReference type="Proteomes" id="UP000004169"/>
    </source>
</evidence>
<name>H8FWU8_MAGML</name>
<gene>
    <name evidence="1" type="ORF">PHAMO_470087</name>
</gene>
<reference evidence="1 2" key="1">
    <citation type="journal article" date="2012" name="J. Bacteriol.">
        <title>Draft Genome Sequence of the Purple Photosynthetic Bacterium Phaeospirillum molischianum DSM120, a Particularly Versatile Bacterium.</title>
        <authorList>
            <person name="Duquesne K."/>
            <person name="Prima V."/>
            <person name="Ji B."/>
            <person name="Rouy Z."/>
            <person name="Medigue C."/>
            <person name="Talla E."/>
            <person name="Sturgis J.N."/>
        </authorList>
    </citation>
    <scope>NUCLEOTIDE SEQUENCE [LARGE SCALE GENOMIC DNA]</scope>
    <source>
        <strain evidence="2">DSM120</strain>
    </source>
</reference>
<dbReference type="EMBL" id="CAHP01000042">
    <property type="protein sequence ID" value="CCG42836.1"/>
    <property type="molecule type" value="Genomic_DNA"/>
</dbReference>
<evidence type="ECO:0000313" key="1">
    <source>
        <dbReference type="EMBL" id="CCG42836.1"/>
    </source>
</evidence>